<evidence type="ECO:0000256" key="1">
    <source>
        <dbReference type="ARBA" id="ARBA00022553"/>
    </source>
</evidence>
<dbReference type="CDD" id="cd06170">
    <property type="entry name" value="LuxR_C_like"/>
    <property type="match status" value="1"/>
</dbReference>
<protein>
    <submittedName>
        <fullName evidence="8">Response regulator transcription factor</fullName>
    </submittedName>
</protein>
<dbReference type="Gene3D" id="3.40.50.2300">
    <property type="match status" value="1"/>
</dbReference>
<dbReference type="InterPro" id="IPR011006">
    <property type="entry name" value="CheY-like_superfamily"/>
</dbReference>
<feature type="domain" description="HTH luxR-type" evidence="6">
    <location>
        <begin position="145"/>
        <end position="210"/>
    </location>
</feature>
<dbReference type="EMBL" id="JAPFRD010000012">
    <property type="protein sequence ID" value="MCW8109712.1"/>
    <property type="molecule type" value="Genomic_DNA"/>
</dbReference>
<evidence type="ECO:0000256" key="2">
    <source>
        <dbReference type="ARBA" id="ARBA00023015"/>
    </source>
</evidence>
<keyword evidence="4" id="KW-0804">Transcription</keyword>
<proteinExistence type="predicted"/>
<dbReference type="CDD" id="cd17535">
    <property type="entry name" value="REC_NarL-like"/>
    <property type="match status" value="1"/>
</dbReference>
<reference evidence="8" key="1">
    <citation type="submission" date="2022-11" db="EMBL/GenBank/DDBJ databases">
        <title>Alteromonas sp. nov., isolated from sea water of the Qingdao.</title>
        <authorList>
            <person name="Wang Q."/>
        </authorList>
    </citation>
    <scope>NUCLEOTIDE SEQUENCE</scope>
    <source>
        <strain evidence="8">ASW11-7</strain>
    </source>
</reference>
<dbReference type="InterPro" id="IPR001789">
    <property type="entry name" value="Sig_transdc_resp-reg_receiver"/>
</dbReference>
<dbReference type="SMART" id="SM00448">
    <property type="entry name" value="REC"/>
    <property type="match status" value="1"/>
</dbReference>
<feature type="domain" description="Response regulatory" evidence="7">
    <location>
        <begin position="4"/>
        <end position="120"/>
    </location>
</feature>
<dbReference type="PRINTS" id="PR00038">
    <property type="entry name" value="HTHLUXR"/>
</dbReference>
<keyword evidence="2" id="KW-0805">Transcription regulation</keyword>
<dbReference type="InterPro" id="IPR000792">
    <property type="entry name" value="Tscrpt_reg_LuxR_C"/>
</dbReference>
<evidence type="ECO:0000259" key="7">
    <source>
        <dbReference type="PROSITE" id="PS50110"/>
    </source>
</evidence>
<dbReference type="SUPFAM" id="SSF46894">
    <property type="entry name" value="C-terminal effector domain of the bipartite response regulators"/>
    <property type="match status" value="1"/>
</dbReference>
<evidence type="ECO:0000259" key="6">
    <source>
        <dbReference type="PROSITE" id="PS50043"/>
    </source>
</evidence>
<dbReference type="InterPro" id="IPR039420">
    <property type="entry name" value="WalR-like"/>
</dbReference>
<accession>A0ABT3PAB4</accession>
<feature type="modified residue" description="4-aspartylphosphate" evidence="5">
    <location>
        <position position="55"/>
    </location>
</feature>
<keyword evidence="3" id="KW-0238">DNA-binding</keyword>
<dbReference type="PANTHER" id="PTHR43214">
    <property type="entry name" value="TWO-COMPONENT RESPONSE REGULATOR"/>
    <property type="match status" value="1"/>
</dbReference>
<evidence type="ECO:0000313" key="9">
    <source>
        <dbReference type="Proteomes" id="UP001142810"/>
    </source>
</evidence>
<dbReference type="PROSITE" id="PS50043">
    <property type="entry name" value="HTH_LUXR_2"/>
    <property type="match status" value="1"/>
</dbReference>
<evidence type="ECO:0000256" key="3">
    <source>
        <dbReference type="ARBA" id="ARBA00023125"/>
    </source>
</evidence>
<evidence type="ECO:0000256" key="4">
    <source>
        <dbReference type="ARBA" id="ARBA00023163"/>
    </source>
</evidence>
<evidence type="ECO:0000256" key="5">
    <source>
        <dbReference type="PROSITE-ProRule" id="PRU00169"/>
    </source>
</evidence>
<name>A0ABT3PAB4_9ALTE</name>
<dbReference type="PANTHER" id="PTHR43214:SF41">
    <property type="entry name" value="NITRATE_NITRITE RESPONSE REGULATOR PROTEIN NARP"/>
    <property type="match status" value="1"/>
</dbReference>
<dbReference type="SMART" id="SM00421">
    <property type="entry name" value="HTH_LUXR"/>
    <property type="match status" value="1"/>
</dbReference>
<keyword evidence="9" id="KW-1185">Reference proteome</keyword>
<comment type="caution">
    <text evidence="8">The sequence shown here is derived from an EMBL/GenBank/DDBJ whole genome shotgun (WGS) entry which is preliminary data.</text>
</comment>
<keyword evidence="1 5" id="KW-0597">Phosphoprotein</keyword>
<dbReference type="SUPFAM" id="SSF52172">
    <property type="entry name" value="CheY-like"/>
    <property type="match status" value="1"/>
</dbReference>
<dbReference type="RefSeq" id="WP_265618560.1">
    <property type="nucleotide sequence ID" value="NZ_JAPFRD010000012.1"/>
</dbReference>
<dbReference type="InterPro" id="IPR016032">
    <property type="entry name" value="Sig_transdc_resp-reg_C-effctor"/>
</dbReference>
<dbReference type="Pfam" id="PF00196">
    <property type="entry name" value="GerE"/>
    <property type="match status" value="1"/>
</dbReference>
<dbReference type="InterPro" id="IPR058245">
    <property type="entry name" value="NreC/VraR/RcsB-like_REC"/>
</dbReference>
<evidence type="ECO:0000313" key="8">
    <source>
        <dbReference type="EMBL" id="MCW8109712.1"/>
    </source>
</evidence>
<sequence>MNITVVIADDHLLMRQGLVQMLNATDEISVIGECGDGVEFIEQVIRLCPDVAIMDISMPRMSGLVAIDKLLAQRPEAKILVLSMHNELEYVEAMQDAGAKGYMLKESSSEELQNAIVAIAQGQRYFYTHKTGINSSSPTSVASSRANPLSALTRREREVFFLVAAGNTSKKIAELLNMSLKTAENHRSNIYKKLKVSSSAELIRLAGKAGLLE</sequence>
<gene>
    <name evidence="8" type="ORF">OPS25_14475</name>
</gene>
<organism evidence="8 9">
    <name type="scientific">Alteromonas aquimaris</name>
    <dbReference type="NCBI Taxonomy" id="2998417"/>
    <lineage>
        <taxon>Bacteria</taxon>
        <taxon>Pseudomonadati</taxon>
        <taxon>Pseudomonadota</taxon>
        <taxon>Gammaproteobacteria</taxon>
        <taxon>Alteromonadales</taxon>
        <taxon>Alteromonadaceae</taxon>
        <taxon>Alteromonas/Salinimonas group</taxon>
        <taxon>Alteromonas</taxon>
    </lineage>
</organism>
<dbReference type="Proteomes" id="UP001142810">
    <property type="component" value="Unassembled WGS sequence"/>
</dbReference>
<dbReference type="Pfam" id="PF00072">
    <property type="entry name" value="Response_reg"/>
    <property type="match status" value="1"/>
</dbReference>
<dbReference type="PROSITE" id="PS50110">
    <property type="entry name" value="RESPONSE_REGULATORY"/>
    <property type="match status" value="1"/>
</dbReference>